<accession>A0ABC8R4T9</accession>
<proteinExistence type="predicted"/>
<gene>
    <name evidence="1" type="ORF">ILEXP_LOCUS6422</name>
</gene>
<evidence type="ECO:0000313" key="2">
    <source>
        <dbReference type="Proteomes" id="UP001642360"/>
    </source>
</evidence>
<keyword evidence="2" id="KW-1185">Reference proteome</keyword>
<comment type="caution">
    <text evidence="1">The sequence shown here is derived from an EMBL/GenBank/DDBJ whole genome shotgun (WGS) entry which is preliminary data.</text>
</comment>
<organism evidence="1 2">
    <name type="scientific">Ilex paraguariensis</name>
    <name type="common">yerba mate</name>
    <dbReference type="NCBI Taxonomy" id="185542"/>
    <lineage>
        <taxon>Eukaryota</taxon>
        <taxon>Viridiplantae</taxon>
        <taxon>Streptophyta</taxon>
        <taxon>Embryophyta</taxon>
        <taxon>Tracheophyta</taxon>
        <taxon>Spermatophyta</taxon>
        <taxon>Magnoliopsida</taxon>
        <taxon>eudicotyledons</taxon>
        <taxon>Gunneridae</taxon>
        <taxon>Pentapetalae</taxon>
        <taxon>asterids</taxon>
        <taxon>campanulids</taxon>
        <taxon>Aquifoliales</taxon>
        <taxon>Aquifoliaceae</taxon>
        <taxon>Ilex</taxon>
    </lineage>
</organism>
<evidence type="ECO:0000313" key="1">
    <source>
        <dbReference type="EMBL" id="CAK9139067.1"/>
    </source>
</evidence>
<sequence length="122" mass="13680">MIILINVLESVGLSTKASAAQHHQLNVLGSLWLFHGHPHESQGVTHLIWNTFQHDIGLHNRDYGAIHTEHEFDAWQLEEIRRQPTRGLGFGLVFWSLEQKILVPPPVKSLGHCTSSAVGVTH</sequence>
<protein>
    <submittedName>
        <fullName evidence="1">Uncharacterized protein</fullName>
    </submittedName>
</protein>
<name>A0ABC8R4T9_9AQUA</name>
<dbReference type="AlphaFoldDB" id="A0ABC8R4T9"/>
<reference evidence="1 2" key="1">
    <citation type="submission" date="2024-02" db="EMBL/GenBank/DDBJ databases">
        <authorList>
            <person name="Vignale AGUSTIN F."/>
            <person name="Sosa J E."/>
            <person name="Modenutti C."/>
        </authorList>
    </citation>
    <scope>NUCLEOTIDE SEQUENCE [LARGE SCALE GENOMIC DNA]</scope>
</reference>
<dbReference type="Proteomes" id="UP001642360">
    <property type="component" value="Unassembled WGS sequence"/>
</dbReference>
<dbReference type="EMBL" id="CAUOFW020000932">
    <property type="protein sequence ID" value="CAK9139067.1"/>
    <property type="molecule type" value="Genomic_DNA"/>
</dbReference>